<reference evidence="3" key="4">
    <citation type="journal article" date="2012" name="J. Antimicrob. Chemother.">
        <title>Two novel arginine catabolic mobile elements and staphylococcal chromosome cassette mec composite islands in community-acquired methicillin-resistant Staphylococcus aureus genotypes ST5-MRSA-V and ST5-MRSA-II.</title>
        <authorList>
            <person name="Urushibara N."/>
            <person name="Kawaguchiya M."/>
            <person name="Kobayashi N."/>
        </authorList>
    </citation>
    <scope>NUCLEOTIDE SEQUENCE</scope>
    <source>
        <strain evidence="3">SR 388</strain>
    </source>
</reference>
<dbReference type="AlphaFoldDB" id="Q9LC01"/>
<dbReference type="EMBL" id="KF234240">
    <property type="protein sequence ID" value="AHE38178.1"/>
    <property type="molecule type" value="Genomic_DNA"/>
</dbReference>
<accession>Q9LC01</accession>
<organism evidence="2">
    <name type="scientific">Staphylococcus aureus</name>
    <dbReference type="NCBI Taxonomy" id="1280"/>
    <lineage>
        <taxon>Bacteria</taxon>
        <taxon>Bacillati</taxon>
        <taxon>Bacillota</taxon>
        <taxon>Bacilli</taxon>
        <taxon>Bacillales</taxon>
        <taxon>Staphylococcaceae</taxon>
        <taxon>Staphylococcus</taxon>
    </lineage>
</organism>
<reference evidence="2" key="2">
    <citation type="journal article" date="2003" name="Drug Resist. Updat.">
        <title>Insights on antibiotic resistance of Staphylococcus aureus from its whole genome: genomic island SCC.</title>
        <authorList>
            <person name="Ito T."/>
            <person name="Okuma K."/>
            <person name="Xue M.X."/>
            <person name="Yuzawa H."/>
            <person name="Hiramatsu K."/>
        </authorList>
    </citation>
    <scope>NUCLEOTIDE SEQUENCE</scope>
    <source>
        <strain evidence="2">NCTC10442</strain>
    </source>
</reference>
<dbReference type="EMBL" id="FR753166">
    <property type="protein sequence ID" value="CBY88818.1"/>
    <property type="molecule type" value="Genomic_DNA"/>
</dbReference>
<reference evidence="2" key="1">
    <citation type="journal article" date="2001" name="Antimicrob. Agents Chemother.">
        <title>Structural Comparison of Three Types of Staphylococcal Cassette Chromosome mec Integrated in the Chromosome in Methicillin-Resistant Staphylococcus aureus.</title>
        <authorList>
            <person name="Ito T."/>
            <person name="Katayama Y."/>
            <person name="Asada K."/>
            <person name="Mori N."/>
            <person name="Tsutsumimoto K."/>
            <person name="Hiramatsu K."/>
        </authorList>
    </citation>
    <scope>NUCLEOTIDE SEQUENCE</scope>
    <source>
        <strain evidence="2">NCTC10442</strain>
    </source>
</reference>
<name>Q9LC01_STAAU</name>
<dbReference type="EMBL" id="AB665981">
    <property type="protein sequence ID" value="BAM14626.1"/>
    <property type="molecule type" value="Genomic_DNA"/>
</dbReference>
<protein>
    <submittedName>
        <fullName evidence="4">Uncharacterized protein ORF CE007</fullName>
    </submittedName>
</protein>
<evidence type="ECO:0000313" key="3">
    <source>
        <dbReference type="EMBL" id="BAM14626.1"/>
    </source>
</evidence>
<proteinExistence type="predicted"/>
<reference evidence="4" key="3">
    <citation type="journal article" date="2011" name="Antimicrob. Agents Chemother.">
        <title>Characterization of a Novel Arginine Catabolic Mobile Element (ACME) and Staphylococcal Chromosomal Cassette mec Composite Island with Significant Homology to Staphylococcus epidermidis ACME type II in Methicillin-Resistant Staphylococcus aureus Genotype ST22-MRSA-IV.</title>
        <authorList>
            <person name="Shore A.C."/>
            <person name="Rossney A.S."/>
            <person name="Brennan O.M."/>
            <person name="Kinnevey P.M."/>
            <person name="Humphreys H."/>
            <person name="Sullivan D.J."/>
            <person name="Goering R.V."/>
            <person name="Ehricht R."/>
            <person name="Monecke S."/>
            <person name="Coleman D.C."/>
        </authorList>
    </citation>
    <scope>NUCLEOTIDE SEQUENCE</scope>
    <source>
        <strain evidence="4">M08/0126</strain>
    </source>
</reference>
<reference evidence="1" key="5">
    <citation type="journal article" date="2013" name="Antimicrob. Agents Chemother.">
        <title>Novel organization of the arginine catabolic mobile element and staphylococcal cassette chromosome mec composite island and its horizontal transfer between distinct Staphylococcus aureus genotypes.</title>
        <authorList>
            <person name="Sabat A.J."/>
            <person name="Kock R."/>
            <person name="Akkerboom V."/>
            <person name="Hendrix R."/>
            <person name="Skov R.L."/>
            <person name="Becker K."/>
            <person name="Friedrich A.W."/>
        </authorList>
    </citation>
    <scope>NUCLEOTIDE SEQUENCE</scope>
    <source>
        <strain evidence="1">R99</strain>
    </source>
</reference>
<dbReference type="EMBL" id="AB033763">
    <property type="protein sequence ID" value="BAA94321.1"/>
    <property type="molecule type" value="Genomic_DNA"/>
</dbReference>
<evidence type="ECO:0000313" key="2">
    <source>
        <dbReference type="EMBL" id="BAA94321.1"/>
    </source>
</evidence>
<evidence type="ECO:0000313" key="1">
    <source>
        <dbReference type="EMBL" id="AHE38178.1"/>
    </source>
</evidence>
<evidence type="ECO:0000313" key="4">
    <source>
        <dbReference type="EMBL" id="CBY88818.1"/>
    </source>
</evidence>
<gene>
    <name evidence="4" type="primary">ORF CE007</name>
    <name evidence="3" type="synonym">CE007</name>
    <name evidence="1" type="ORF">R99_30</name>
</gene>
<sequence>MIVNGILQYYLKKLTRMLLFDQIILLKSYFFRKKTSIIIYANILQIKRHFLVSSIMKKKLLNSIHKVSL</sequence>